<sequence>MVSIRATHRRASDTSSQSRRISRRSLVATRRGGARCCGLIVSHHGTNLFSPQLRHFSLGESAPHPLTLLGPEGLGGHQNGEGRIVLGDDTNISVRSLTRADEPQWRRLWSDYLRFYETELPEEVYLTTFDRLLSDEEPQHCLIAECAGRPVGLVHFIFHRHNWRVEDVCYLQDLYADPDARGTGVGRALIEAVYAAADTAKAPTVYWLTQEFNTTARKLYDRIGTLTPFIKYQRG</sequence>
<organism evidence="5 6">
    <name type="scientific">Maritimibacter dapengensis</name>
    <dbReference type="NCBI Taxonomy" id="2836868"/>
    <lineage>
        <taxon>Bacteria</taxon>
        <taxon>Pseudomonadati</taxon>
        <taxon>Pseudomonadota</taxon>
        <taxon>Alphaproteobacteria</taxon>
        <taxon>Rhodobacterales</taxon>
        <taxon>Roseobacteraceae</taxon>
        <taxon>Maritimibacter</taxon>
    </lineage>
</organism>
<dbReference type="EMBL" id="JAHUZE010000002">
    <property type="protein sequence ID" value="MBV7379392.1"/>
    <property type="molecule type" value="Genomic_DNA"/>
</dbReference>
<evidence type="ECO:0000313" key="6">
    <source>
        <dbReference type="Proteomes" id="UP000756530"/>
    </source>
</evidence>
<evidence type="ECO:0000256" key="1">
    <source>
        <dbReference type="ARBA" id="ARBA00022679"/>
    </source>
</evidence>
<feature type="region of interest" description="Disordered" evidence="3">
    <location>
        <begin position="1"/>
        <end position="24"/>
    </location>
</feature>
<protein>
    <submittedName>
        <fullName evidence="5">GNAT family N-acetyltransferase</fullName>
    </submittedName>
</protein>
<dbReference type="CDD" id="cd04301">
    <property type="entry name" value="NAT_SF"/>
    <property type="match status" value="1"/>
</dbReference>
<dbReference type="PROSITE" id="PS51186">
    <property type="entry name" value="GNAT"/>
    <property type="match status" value="1"/>
</dbReference>
<name>A0ABS6T2F4_9RHOB</name>
<evidence type="ECO:0000313" key="5">
    <source>
        <dbReference type="EMBL" id="MBV7379392.1"/>
    </source>
</evidence>
<dbReference type="Pfam" id="PF00583">
    <property type="entry name" value="Acetyltransf_1"/>
    <property type="match status" value="1"/>
</dbReference>
<dbReference type="InterPro" id="IPR050832">
    <property type="entry name" value="Bact_Acetyltransf"/>
</dbReference>
<comment type="caution">
    <text evidence="5">The sequence shown here is derived from an EMBL/GenBank/DDBJ whole genome shotgun (WGS) entry which is preliminary data.</text>
</comment>
<keyword evidence="1" id="KW-0808">Transferase</keyword>
<accession>A0ABS6T2F4</accession>
<keyword evidence="6" id="KW-1185">Reference proteome</keyword>
<evidence type="ECO:0000256" key="2">
    <source>
        <dbReference type="ARBA" id="ARBA00023315"/>
    </source>
</evidence>
<dbReference type="InterPro" id="IPR000182">
    <property type="entry name" value="GNAT_dom"/>
</dbReference>
<evidence type="ECO:0000259" key="4">
    <source>
        <dbReference type="PROSITE" id="PS51186"/>
    </source>
</evidence>
<proteinExistence type="predicted"/>
<evidence type="ECO:0000256" key="3">
    <source>
        <dbReference type="SAM" id="MobiDB-lite"/>
    </source>
</evidence>
<gene>
    <name evidence="5" type="ORF">KJP28_10675</name>
</gene>
<dbReference type="PANTHER" id="PTHR43877">
    <property type="entry name" value="AMINOALKYLPHOSPHONATE N-ACETYLTRANSFERASE-RELATED-RELATED"/>
    <property type="match status" value="1"/>
</dbReference>
<reference evidence="5 6" key="1">
    <citation type="submission" date="2021-05" db="EMBL/GenBank/DDBJ databases">
        <title>Culturable bacteria isolated from Daya Bay.</title>
        <authorList>
            <person name="Zheng W."/>
            <person name="Yu S."/>
            <person name="Huang Y."/>
        </authorList>
    </citation>
    <scope>NUCLEOTIDE SEQUENCE [LARGE SCALE GENOMIC DNA]</scope>
    <source>
        <strain evidence="5 6">DP4N28-5</strain>
    </source>
</reference>
<dbReference type="Proteomes" id="UP000756530">
    <property type="component" value="Unassembled WGS sequence"/>
</dbReference>
<feature type="domain" description="N-acetyltransferase" evidence="4">
    <location>
        <begin position="92"/>
        <end position="235"/>
    </location>
</feature>
<keyword evidence="2" id="KW-0012">Acyltransferase</keyword>